<dbReference type="Gene3D" id="2.60.120.290">
    <property type="entry name" value="Spermadhesin, CUB domain"/>
    <property type="match status" value="1"/>
</dbReference>
<evidence type="ECO:0000313" key="5">
    <source>
        <dbReference type="EMBL" id="KGB37470.1"/>
    </source>
</evidence>
<dbReference type="InterPro" id="IPR035914">
    <property type="entry name" value="Sperma_CUB_dom_sf"/>
</dbReference>
<dbReference type="InterPro" id="IPR052129">
    <property type="entry name" value="Spermadhesin-Link_domain"/>
</dbReference>
<dbReference type="AlphaFoldDB" id="A0A094ZRS2"/>
<proteinExistence type="predicted"/>
<keyword evidence="1" id="KW-1015">Disulfide bond</keyword>
<dbReference type="SMART" id="SM00042">
    <property type="entry name" value="CUB"/>
    <property type="match status" value="1"/>
</dbReference>
<dbReference type="CDD" id="cd00041">
    <property type="entry name" value="CUB"/>
    <property type="match status" value="1"/>
</dbReference>
<feature type="region of interest" description="Disordered" evidence="3">
    <location>
        <begin position="45"/>
        <end position="68"/>
    </location>
</feature>
<comment type="caution">
    <text evidence="2">Lacks conserved residue(s) required for the propagation of feature annotation.</text>
</comment>
<evidence type="ECO:0000256" key="2">
    <source>
        <dbReference type="PROSITE-ProRule" id="PRU00059"/>
    </source>
</evidence>
<gene>
    <name evidence="5" type="ORF">MS3_05804</name>
</gene>
<feature type="domain" description="CUB" evidence="4">
    <location>
        <begin position="65"/>
        <end position="201"/>
    </location>
</feature>
<dbReference type="EMBL" id="KL250888">
    <property type="protein sequence ID" value="KGB37470.1"/>
    <property type="molecule type" value="Genomic_DNA"/>
</dbReference>
<evidence type="ECO:0000256" key="3">
    <source>
        <dbReference type="SAM" id="MobiDB-lite"/>
    </source>
</evidence>
<dbReference type="PANTHER" id="PTHR46908:SF4">
    <property type="entry name" value="TUMOR NECROSIS FACTOR-INDUCIBLE GENE 6 PROTEIN"/>
    <property type="match status" value="1"/>
</dbReference>
<reference evidence="5" key="1">
    <citation type="journal article" date="2012" name="Nat. Genet.">
        <title>Whole-genome sequence of Schistosoma haematobium.</title>
        <authorList>
            <person name="Young N.D."/>
            <person name="Jex A.R."/>
            <person name="Li B."/>
            <person name="Liu S."/>
            <person name="Yang L."/>
            <person name="Xiong Z."/>
            <person name="Li Y."/>
            <person name="Cantacessi C."/>
            <person name="Hall R.S."/>
            <person name="Xu X."/>
            <person name="Chen F."/>
            <person name="Wu X."/>
            <person name="Zerlotini A."/>
            <person name="Oliveira G."/>
            <person name="Hofmann A."/>
            <person name="Zhang G."/>
            <person name="Fang X."/>
            <person name="Kang Y."/>
            <person name="Campbell B.E."/>
            <person name="Loukas A."/>
            <person name="Ranganathan S."/>
            <person name="Rollinson D."/>
            <person name="Rinaldi G."/>
            <person name="Brindley P.J."/>
            <person name="Yang H."/>
            <person name="Wang J."/>
            <person name="Wang J."/>
            <person name="Gasser R.B."/>
        </authorList>
    </citation>
    <scope>NUCLEOTIDE SEQUENCE [LARGE SCALE GENOMIC DNA]</scope>
</reference>
<protein>
    <submittedName>
        <fullName evidence="5">Neuropilin and tolloid-like protein 2</fullName>
    </submittedName>
</protein>
<dbReference type="PANTHER" id="PTHR46908">
    <property type="entry name" value="CUBILIN-LIKE PROTEIN"/>
    <property type="match status" value="1"/>
</dbReference>
<evidence type="ECO:0000259" key="4">
    <source>
        <dbReference type="PROSITE" id="PS01180"/>
    </source>
</evidence>
<dbReference type="SUPFAM" id="SSF49854">
    <property type="entry name" value="Spermadhesin, CUB domain"/>
    <property type="match status" value="1"/>
</dbReference>
<dbReference type="InterPro" id="IPR000859">
    <property type="entry name" value="CUB_dom"/>
</dbReference>
<accession>A0A094ZRS2</accession>
<dbReference type="Pfam" id="PF00431">
    <property type="entry name" value="CUB"/>
    <property type="match status" value="1"/>
</dbReference>
<evidence type="ECO:0000256" key="1">
    <source>
        <dbReference type="ARBA" id="ARBA00023157"/>
    </source>
</evidence>
<sequence length="261" mass="30592">MSFNNNISINLYHNNNHNIKNQYINDHHHDPYNISNNQIIHKIERRSHSKQSEQQQQPYQQQQQHQQPITNYYEPEEILSPDYTLPYQDIKCMEFIQSTEIKYIKDSSSMLNGFFAPTDQHRIVLHFRGTFELEPESHCTTDFLEIRDGAFGFTTLLGRFCSKQVPDLGTGLISTGQYMWLRFHSDSTIAHRGFQAVYRFIQTVFRIAIDQSLIGICASYADCFNIALCHQYYKQRWIVGNSGMRFVLFGTRQLDAHASYS</sequence>
<dbReference type="PROSITE" id="PS01180">
    <property type="entry name" value="CUB"/>
    <property type="match status" value="1"/>
</dbReference>
<organism evidence="5">
    <name type="scientific">Schistosoma haematobium</name>
    <name type="common">Blood fluke</name>
    <dbReference type="NCBI Taxonomy" id="6185"/>
    <lineage>
        <taxon>Eukaryota</taxon>
        <taxon>Metazoa</taxon>
        <taxon>Spiralia</taxon>
        <taxon>Lophotrochozoa</taxon>
        <taxon>Platyhelminthes</taxon>
        <taxon>Trematoda</taxon>
        <taxon>Digenea</taxon>
        <taxon>Strigeidida</taxon>
        <taxon>Schistosomatoidea</taxon>
        <taxon>Schistosomatidae</taxon>
        <taxon>Schistosoma</taxon>
    </lineage>
</organism>
<feature type="compositionally biased region" description="Low complexity" evidence="3">
    <location>
        <begin position="52"/>
        <end position="67"/>
    </location>
</feature>
<name>A0A094ZRS2_SCHHA</name>
<dbReference type="STRING" id="6185.A0A094ZRS2"/>